<keyword evidence="3" id="KW-1185">Reference proteome</keyword>
<dbReference type="AlphaFoldDB" id="W9SCC8"/>
<reference evidence="3" key="1">
    <citation type="submission" date="2013-01" db="EMBL/GenBank/DDBJ databases">
        <title>Draft Genome Sequence of a Mulberry Tree, Morus notabilis C.K. Schneid.</title>
        <authorList>
            <person name="He N."/>
            <person name="Zhao S."/>
        </authorList>
    </citation>
    <scope>NUCLEOTIDE SEQUENCE</scope>
</reference>
<evidence type="ECO:0000313" key="2">
    <source>
        <dbReference type="EMBL" id="EXC21399.1"/>
    </source>
</evidence>
<feature type="region of interest" description="Disordered" evidence="1">
    <location>
        <begin position="1"/>
        <end position="25"/>
    </location>
</feature>
<accession>W9SCC8</accession>
<proteinExistence type="predicted"/>
<organism evidence="2 3">
    <name type="scientific">Morus notabilis</name>
    <dbReference type="NCBI Taxonomy" id="981085"/>
    <lineage>
        <taxon>Eukaryota</taxon>
        <taxon>Viridiplantae</taxon>
        <taxon>Streptophyta</taxon>
        <taxon>Embryophyta</taxon>
        <taxon>Tracheophyta</taxon>
        <taxon>Spermatophyta</taxon>
        <taxon>Magnoliopsida</taxon>
        <taxon>eudicotyledons</taxon>
        <taxon>Gunneridae</taxon>
        <taxon>Pentapetalae</taxon>
        <taxon>rosids</taxon>
        <taxon>fabids</taxon>
        <taxon>Rosales</taxon>
        <taxon>Moraceae</taxon>
        <taxon>Moreae</taxon>
        <taxon>Morus</taxon>
    </lineage>
</organism>
<name>W9SCC8_9ROSA</name>
<gene>
    <name evidence="2" type="ORF">L484_011841</name>
</gene>
<dbReference type="EMBL" id="KE345942">
    <property type="protein sequence ID" value="EXC21399.1"/>
    <property type="molecule type" value="Genomic_DNA"/>
</dbReference>
<evidence type="ECO:0000256" key="1">
    <source>
        <dbReference type="SAM" id="MobiDB-lite"/>
    </source>
</evidence>
<dbReference type="Proteomes" id="UP000030645">
    <property type="component" value="Unassembled WGS sequence"/>
</dbReference>
<sequence length="82" mass="9499">MIASGNASYGRPYSPLRSTKVPTTPTFAQRDSFSDIWQALNTCRVSGERERPTNISVTREYYFEEWQDRLRVRPKELGGKQI</sequence>
<protein>
    <submittedName>
        <fullName evidence="2">Uncharacterized protein</fullName>
    </submittedName>
</protein>
<evidence type="ECO:0000313" key="3">
    <source>
        <dbReference type="Proteomes" id="UP000030645"/>
    </source>
</evidence>
<feature type="compositionally biased region" description="Polar residues" evidence="1">
    <location>
        <begin position="16"/>
        <end position="25"/>
    </location>
</feature>